<feature type="compositionally biased region" description="Low complexity" evidence="2">
    <location>
        <begin position="347"/>
        <end position="368"/>
    </location>
</feature>
<dbReference type="Proteomes" id="UP000094801">
    <property type="component" value="Unassembled WGS sequence"/>
</dbReference>
<dbReference type="InterPro" id="IPR036915">
    <property type="entry name" value="Cyclin-like_sf"/>
</dbReference>
<feature type="region of interest" description="Disordered" evidence="2">
    <location>
        <begin position="336"/>
        <end position="380"/>
    </location>
</feature>
<sequence>MCTRQQTKNDAVVQFMERRTHQSIIQEYRNNIHSHISSLELNLEQKPVAQPLQPNLWIARDGILNSIFDVVERLHWSFTTFSLAVNLLDTFTSQEEIVESDYKFHGYCCLWISSKYNENKPKGKLIDALIKRAGYDLSRKKDFLNLEFKILTTLKWDLSFPTADSFLDMFITIHQPNHIERKIGSLYLCELSQFNQEVCFNYSASSIATASILLTNIAIKNPNGIDCLDHEFNALESSLLKSVLESHISIEVKYFSKSPLSSPSHSPSHSSLTPTHKIIGNLINLANSLLRKQQEMDTLFNRYTNQMLANYSNPSVSDFVIYSSAGLPISPIASPTNLHHQHHHHNGIINNNSNSISHNTVSNTNSNSLQHQIASNRHSRSQSITALRSLHIDTSTRLPPNSNSSYGATVLPTPGTTPITSTMSSVSSCSSSASSSSSATAYYSYNVAPCSGNFSTSSNSMLLLPPFYVGGVGGSSAVQNVTPIQIAADKGGIIQNNSNNYSSSSNSDDYDDGKCLKKRRFN</sequence>
<feature type="compositionally biased region" description="Polar residues" evidence="2">
    <location>
        <begin position="369"/>
        <end position="380"/>
    </location>
</feature>
<reference evidence="5" key="1">
    <citation type="submission" date="2016-04" db="EMBL/GenBank/DDBJ databases">
        <title>Comparative genomics of biotechnologically important yeasts.</title>
        <authorList>
            <consortium name="DOE Joint Genome Institute"/>
            <person name="Riley R."/>
            <person name="Haridas S."/>
            <person name="Wolfe K.H."/>
            <person name="Lopes M.R."/>
            <person name="Hittinger C.T."/>
            <person name="Goker M."/>
            <person name="Salamov A."/>
            <person name="Wisecaver J."/>
            <person name="Long T.M."/>
            <person name="Aerts A.L."/>
            <person name="Barry K."/>
            <person name="Choi C."/>
            <person name="Clum A."/>
            <person name="Coughlan A.Y."/>
            <person name="Deshpande S."/>
            <person name="Douglass A.P."/>
            <person name="Hanson S.J."/>
            <person name="Klenk H.-P."/>
            <person name="Labutti K."/>
            <person name="Lapidus A."/>
            <person name="Lindquist E."/>
            <person name="Lipzen A."/>
            <person name="Meier-Kolthoff J.P."/>
            <person name="Ohm R.A."/>
            <person name="Otillar R.P."/>
            <person name="Pangilinan J."/>
            <person name="Peng Y."/>
            <person name="Rokas A."/>
            <person name="Rosa C.A."/>
            <person name="Scheuner C."/>
            <person name="Sibirny A.A."/>
            <person name="Slot J.C."/>
            <person name="Stielow J.B."/>
            <person name="Sun H."/>
            <person name="Kurtzman C.P."/>
            <person name="Blackwell M."/>
            <person name="Grigoriev I.V."/>
            <person name="Jeffries T.W."/>
        </authorList>
    </citation>
    <scope>NUCLEOTIDE SEQUENCE [LARGE SCALE GENOMIC DNA]</scope>
    <source>
        <strain evidence="5">NRRL YB-2248</strain>
    </source>
</reference>
<keyword evidence="5" id="KW-1185">Reference proteome</keyword>
<organism evidence="4 5">
    <name type="scientific">[Candida] arabinofermentans NRRL YB-2248</name>
    <dbReference type="NCBI Taxonomy" id="983967"/>
    <lineage>
        <taxon>Eukaryota</taxon>
        <taxon>Fungi</taxon>
        <taxon>Dikarya</taxon>
        <taxon>Ascomycota</taxon>
        <taxon>Saccharomycotina</taxon>
        <taxon>Pichiomycetes</taxon>
        <taxon>Pichiales</taxon>
        <taxon>Pichiaceae</taxon>
        <taxon>Ogataea</taxon>
        <taxon>Ogataea/Candida clade</taxon>
    </lineage>
</organism>
<evidence type="ECO:0000256" key="2">
    <source>
        <dbReference type="SAM" id="MobiDB-lite"/>
    </source>
</evidence>
<dbReference type="GO" id="GO:0016538">
    <property type="term" value="F:cyclin-dependent protein serine/threonine kinase regulator activity"/>
    <property type="evidence" value="ECO:0007669"/>
    <property type="project" value="UniProtKB-ARBA"/>
</dbReference>
<dbReference type="OrthoDB" id="5590282at2759"/>
<dbReference type="SUPFAM" id="SSF47954">
    <property type="entry name" value="Cyclin-like"/>
    <property type="match status" value="2"/>
</dbReference>
<dbReference type="InterPro" id="IPR006671">
    <property type="entry name" value="Cyclin_N"/>
</dbReference>
<evidence type="ECO:0000259" key="3">
    <source>
        <dbReference type="SMART" id="SM00385"/>
    </source>
</evidence>
<proteinExistence type="inferred from homology"/>
<dbReference type="InterPro" id="IPR039361">
    <property type="entry name" value="Cyclin"/>
</dbReference>
<evidence type="ECO:0000313" key="5">
    <source>
        <dbReference type="Proteomes" id="UP000094801"/>
    </source>
</evidence>
<name>A0A1E4SU44_9ASCO</name>
<feature type="domain" description="Cyclin-like" evidence="3">
    <location>
        <begin position="65"/>
        <end position="152"/>
    </location>
</feature>
<dbReference type="EMBL" id="KV453869">
    <property type="protein sequence ID" value="ODV83001.1"/>
    <property type="molecule type" value="Genomic_DNA"/>
</dbReference>
<protein>
    <recommendedName>
        <fullName evidence="3">Cyclin-like domain-containing protein</fullName>
    </recommendedName>
</protein>
<comment type="similarity">
    <text evidence="1">Belongs to the cyclin family.</text>
</comment>
<dbReference type="Gene3D" id="1.10.472.10">
    <property type="entry name" value="Cyclin-like"/>
    <property type="match status" value="2"/>
</dbReference>
<dbReference type="Pfam" id="PF00134">
    <property type="entry name" value="Cyclin_N"/>
    <property type="match status" value="1"/>
</dbReference>
<dbReference type="PANTHER" id="PTHR10177">
    <property type="entry name" value="CYCLINS"/>
    <property type="match status" value="1"/>
</dbReference>
<gene>
    <name evidence="4" type="ORF">CANARDRAFT_9975</name>
</gene>
<dbReference type="InterPro" id="IPR013763">
    <property type="entry name" value="Cyclin-like_dom"/>
</dbReference>
<evidence type="ECO:0000313" key="4">
    <source>
        <dbReference type="EMBL" id="ODV83001.1"/>
    </source>
</evidence>
<dbReference type="SMART" id="SM00385">
    <property type="entry name" value="CYCLIN"/>
    <property type="match status" value="1"/>
</dbReference>
<accession>A0A1E4SU44</accession>
<evidence type="ECO:0000256" key="1">
    <source>
        <dbReference type="RuleBase" id="RU000383"/>
    </source>
</evidence>
<dbReference type="AlphaFoldDB" id="A0A1E4SU44"/>
<dbReference type="STRING" id="983967.A0A1E4SU44"/>
<keyword evidence="1" id="KW-0195">Cyclin</keyword>